<reference evidence="1" key="1">
    <citation type="journal article" date="2019" name="bioRxiv">
        <title>The Genome of the Zebra Mussel, Dreissena polymorpha: A Resource for Invasive Species Research.</title>
        <authorList>
            <person name="McCartney M.A."/>
            <person name="Auch B."/>
            <person name="Kono T."/>
            <person name="Mallez S."/>
            <person name="Zhang Y."/>
            <person name="Obille A."/>
            <person name="Becker A."/>
            <person name="Abrahante J.E."/>
            <person name="Garbe J."/>
            <person name="Badalamenti J.P."/>
            <person name="Herman A."/>
            <person name="Mangelson H."/>
            <person name="Liachko I."/>
            <person name="Sullivan S."/>
            <person name="Sone E.D."/>
            <person name="Koren S."/>
            <person name="Silverstein K.A.T."/>
            <person name="Beckman K.B."/>
            <person name="Gohl D.M."/>
        </authorList>
    </citation>
    <scope>NUCLEOTIDE SEQUENCE</scope>
    <source>
        <strain evidence="1">Duluth1</strain>
        <tissue evidence="1">Whole animal</tissue>
    </source>
</reference>
<keyword evidence="2" id="KW-1185">Reference proteome</keyword>
<evidence type="ECO:0000313" key="1">
    <source>
        <dbReference type="EMBL" id="KAH3781470.1"/>
    </source>
</evidence>
<dbReference type="EMBL" id="JAIWYP010000008">
    <property type="protein sequence ID" value="KAH3781470.1"/>
    <property type="molecule type" value="Genomic_DNA"/>
</dbReference>
<name>A0A9D4EP06_DREPO</name>
<accession>A0A9D4EP06</accession>
<gene>
    <name evidence="1" type="ORF">DPMN_159300</name>
</gene>
<comment type="caution">
    <text evidence="1">The sequence shown here is derived from an EMBL/GenBank/DDBJ whole genome shotgun (WGS) entry which is preliminary data.</text>
</comment>
<evidence type="ECO:0000313" key="2">
    <source>
        <dbReference type="Proteomes" id="UP000828390"/>
    </source>
</evidence>
<organism evidence="1 2">
    <name type="scientific">Dreissena polymorpha</name>
    <name type="common">Zebra mussel</name>
    <name type="synonym">Mytilus polymorpha</name>
    <dbReference type="NCBI Taxonomy" id="45954"/>
    <lineage>
        <taxon>Eukaryota</taxon>
        <taxon>Metazoa</taxon>
        <taxon>Spiralia</taxon>
        <taxon>Lophotrochozoa</taxon>
        <taxon>Mollusca</taxon>
        <taxon>Bivalvia</taxon>
        <taxon>Autobranchia</taxon>
        <taxon>Heteroconchia</taxon>
        <taxon>Euheterodonta</taxon>
        <taxon>Imparidentia</taxon>
        <taxon>Neoheterodontei</taxon>
        <taxon>Myida</taxon>
        <taxon>Dreissenoidea</taxon>
        <taxon>Dreissenidae</taxon>
        <taxon>Dreissena</taxon>
    </lineage>
</organism>
<proteinExistence type="predicted"/>
<dbReference type="AlphaFoldDB" id="A0A9D4EP06"/>
<reference evidence="1" key="2">
    <citation type="submission" date="2020-11" db="EMBL/GenBank/DDBJ databases">
        <authorList>
            <person name="McCartney M.A."/>
            <person name="Auch B."/>
            <person name="Kono T."/>
            <person name="Mallez S."/>
            <person name="Becker A."/>
            <person name="Gohl D.M."/>
            <person name="Silverstein K.A.T."/>
            <person name="Koren S."/>
            <person name="Bechman K.B."/>
            <person name="Herman A."/>
            <person name="Abrahante J.E."/>
            <person name="Garbe J."/>
        </authorList>
    </citation>
    <scope>NUCLEOTIDE SEQUENCE</scope>
    <source>
        <strain evidence="1">Duluth1</strain>
        <tissue evidence="1">Whole animal</tissue>
    </source>
</reference>
<dbReference type="Proteomes" id="UP000828390">
    <property type="component" value="Unassembled WGS sequence"/>
</dbReference>
<protein>
    <submittedName>
        <fullName evidence="1">Uncharacterized protein</fullName>
    </submittedName>
</protein>
<sequence>MKYEAGIKKKTAVLLGDLKGNQCTDFQKTKTSERFPANVQCRHSSGMSEEVSLKPHDQRGFMNVKTCNETSLTSGLPVKARGRASGKRELIVNVQAATEADLQKRKIVITDEGYTAFVRETSSYSVAGEWSACLG</sequence>